<evidence type="ECO:0000313" key="2">
    <source>
        <dbReference type="EMBL" id="MRX23501.1"/>
    </source>
</evidence>
<reference evidence="2 3" key="1">
    <citation type="submission" date="2019-11" db="EMBL/GenBank/DDBJ databases">
        <title>Whole genome sequence of Haloferax sp. MBLA0076.</title>
        <authorList>
            <person name="Seo M.-J."/>
            <person name="Cho E.-S."/>
        </authorList>
    </citation>
    <scope>NUCLEOTIDE SEQUENCE [LARGE SCALE GENOMIC DNA]</scope>
    <source>
        <strain evidence="2 3">MBLA0076</strain>
    </source>
</reference>
<keyword evidence="1" id="KW-0812">Transmembrane</keyword>
<dbReference type="AlphaFoldDB" id="A0A6A8GL41"/>
<organism evidence="2 3">
    <name type="scientific">Haloferax litoreum</name>
    <dbReference type="NCBI Taxonomy" id="2666140"/>
    <lineage>
        <taxon>Archaea</taxon>
        <taxon>Methanobacteriati</taxon>
        <taxon>Methanobacteriota</taxon>
        <taxon>Stenosarchaea group</taxon>
        <taxon>Halobacteria</taxon>
        <taxon>Halobacteriales</taxon>
        <taxon>Haloferacaceae</taxon>
        <taxon>Haloferax</taxon>
    </lineage>
</organism>
<evidence type="ECO:0000313" key="3">
    <source>
        <dbReference type="Proteomes" id="UP000439022"/>
    </source>
</evidence>
<feature type="transmembrane region" description="Helical" evidence="1">
    <location>
        <begin position="65"/>
        <end position="84"/>
    </location>
</feature>
<keyword evidence="1" id="KW-0472">Membrane</keyword>
<dbReference type="Proteomes" id="UP000439022">
    <property type="component" value="Unassembled WGS sequence"/>
</dbReference>
<proteinExistence type="predicted"/>
<comment type="caution">
    <text evidence="2">The sequence shown here is derived from an EMBL/GenBank/DDBJ whole genome shotgun (WGS) entry which is preliminary data.</text>
</comment>
<keyword evidence="1" id="KW-1133">Transmembrane helix</keyword>
<accession>A0A6A8GL41</accession>
<sequence>MVTTTKPFGTFFVESAQQAASTTIAIAWITWWSLVVGFVVHFLFLDLGFIPSRASAQVAEVSIELNYKLVLNVFATIFFVFLYWSHRQDSVAGERRGGEEHADMTD</sequence>
<keyword evidence="3" id="KW-1185">Reference proteome</keyword>
<dbReference type="RefSeq" id="WP_151164440.1">
    <property type="nucleotide sequence ID" value="NZ_WKJO01000002.1"/>
</dbReference>
<dbReference type="EMBL" id="WKJO01000002">
    <property type="protein sequence ID" value="MRX23501.1"/>
    <property type="molecule type" value="Genomic_DNA"/>
</dbReference>
<protein>
    <submittedName>
        <fullName evidence="2">Uncharacterized protein</fullName>
    </submittedName>
</protein>
<evidence type="ECO:0000256" key="1">
    <source>
        <dbReference type="SAM" id="Phobius"/>
    </source>
</evidence>
<name>A0A6A8GL41_9EURY</name>
<gene>
    <name evidence="2" type="ORF">GJR96_16245</name>
</gene>
<feature type="transmembrane region" description="Helical" evidence="1">
    <location>
        <begin position="20"/>
        <end position="44"/>
    </location>
</feature>